<evidence type="ECO:0000256" key="4">
    <source>
        <dbReference type="ARBA" id="ARBA00022838"/>
    </source>
</evidence>
<evidence type="ECO:0000256" key="2">
    <source>
        <dbReference type="ARBA" id="ARBA00004629"/>
    </source>
</evidence>
<evidence type="ECO:0000256" key="3">
    <source>
        <dbReference type="ARBA" id="ARBA00022454"/>
    </source>
</evidence>
<name>A0ABQ0FGY7_APOSI</name>
<keyword evidence="3" id="KW-0158">Chromosome</keyword>
<feature type="coiled-coil region" evidence="8">
    <location>
        <begin position="68"/>
        <end position="95"/>
    </location>
</feature>
<evidence type="ECO:0000313" key="11">
    <source>
        <dbReference type="EMBL" id="GAB1298514.1"/>
    </source>
</evidence>
<comment type="subcellular location">
    <subcellularLocation>
        <location evidence="2">Chromosome</location>
        <location evidence="2">Centromere</location>
        <location evidence="2">Kinetochore</location>
    </subcellularLocation>
    <subcellularLocation>
        <location evidence="1">Nucleus</location>
    </subcellularLocation>
</comment>
<keyword evidence="4" id="KW-0995">Kinetochore</keyword>
<accession>A0ABQ0FGY7</accession>
<dbReference type="InterPro" id="IPR008426">
    <property type="entry name" value="CENP-H_C"/>
</dbReference>
<evidence type="ECO:0000256" key="5">
    <source>
        <dbReference type="ARBA" id="ARBA00023242"/>
    </source>
</evidence>
<evidence type="ECO:0000259" key="10">
    <source>
        <dbReference type="Pfam" id="PF05837"/>
    </source>
</evidence>
<dbReference type="Pfam" id="PF05837">
    <property type="entry name" value="CENP-H"/>
    <property type="match status" value="1"/>
</dbReference>
<organism evidence="11 12">
    <name type="scientific">Apodemus speciosus</name>
    <name type="common">Large Japanese field mouse</name>
    <dbReference type="NCBI Taxonomy" id="105296"/>
    <lineage>
        <taxon>Eukaryota</taxon>
        <taxon>Metazoa</taxon>
        <taxon>Chordata</taxon>
        <taxon>Craniata</taxon>
        <taxon>Vertebrata</taxon>
        <taxon>Euteleostomi</taxon>
        <taxon>Mammalia</taxon>
        <taxon>Eutheria</taxon>
        <taxon>Euarchontoglires</taxon>
        <taxon>Glires</taxon>
        <taxon>Rodentia</taxon>
        <taxon>Myomorpha</taxon>
        <taxon>Muroidea</taxon>
        <taxon>Muridae</taxon>
        <taxon>Murinae</taxon>
        <taxon>Apodemus</taxon>
    </lineage>
</organism>
<evidence type="ECO:0000256" key="8">
    <source>
        <dbReference type="SAM" id="Coils"/>
    </source>
</evidence>
<dbReference type="InterPro" id="IPR040034">
    <property type="entry name" value="CENP-H"/>
</dbReference>
<sequence>MEQPREMPEARAEACGEERGLSPAAEERMEERISLLLRLRAQTKQQLLEYKSMIDANEGKTPELIMQEKEIEVKIEDLENEIEDVKTNFEMKSLALSRQLKQAGEMVWQVKQLADKSDDLSLIPRTNMIDRENQPPQKMKLSAALQNHMESVGPESGVLTDDMKHILKLQKLIMKLQEESSELEKKLLDVRKKRLQLKQASRSKLLEIQTEKTKQKEDVDKMENSEMIKAMKENLQMEIKITTLFNMLSRGLILGSKVNWAEDPALRETALQLEESLNML</sequence>
<evidence type="ECO:0000256" key="1">
    <source>
        <dbReference type="ARBA" id="ARBA00004123"/>
    </source>
</evidence>
<protein>
    <submittedName>
        <fullName evidence="11">Centromere protein H</fullName>
    </submittedName>
</protein>
<keyword evidence="5" id="KW-0539">Nucleus</keyword>
<keyword evidence="6" id="KW-0137">Centromere</keyword>
<evidence type="ECO:0000256" key="7">
    <source>
        <dbReference type="ARBA" id="ARBA00025735"/>
    </source>
</evidence>
<keyword evidence="8" id="KW-0175">Coiled coil</keyword>
<feature type="domain" description="Centromere protein H C-terminal" evidence="10">
    <location>
        <begin position="138"/>
        <end position="274"/>
    </location>
</feature>
<proteinExistence type="inferred from homology"/>
<comment type="similarity">
    <text evidence="7">Belongs to the CENP-H/MCM16 family.</text>
</comment>
<gene>
    <name evidence="11" type="ORF">APTSU1_001375000</name>
</gene>
<evidence type="ECO:0000256" key="9">
    <source>
        <dbReference type="SAM" id="MobiDB-lite"/>
    </source>
</evidence>
<keyword evidence="12" id="KW-1185">Reference proteome</keyword>
<reference evidence="11 12" key="1">
    <citation type="submission" date="2024-08" db="EMBL/GenBank/DDBJ databases">
        <title>The draft genome of Apodemus speciosus.</title>
        <authorList>
            <person name="Nabeshima K."/>
            <person name="Suzuki S."/>
            <person name="Onuma M."/>
        </authorList>
    </citation>
    <scope>NUCLEOTIDE SEQUENCE [LARGE SCALE GENOMIC DNA]</scope>
    <source>
        <strain evidence="11">IB14-021</strain>
    </source>
</reference>
<dbReference type="PANTHER" id="PTHR48122">
    <property type="entry name" value="CENTROMERE PROTEIN H"/>
    <property type="match status" value="1"/>
</dbReference>
<dbReference type="Proteomes" id="UP001623349">
    <property type="component" value="Unassembled WGS sequence"/>
</dbReference>
<evidence type="ECO:0000313" key="12">
    <source>
        <dbReference type="Proteomes" id="UP001623349"/>
    </source>
</evidence>
<evidence type="ECO:0000256" key="6">
    <source>
        <dbReference type="ARBA" id="ARBA00023328"/>
    </source>
</evidence>
<comment type="caution">
    <text evidence="11">The sequence shown here is derived from an EMBL/GenBank/DDBJ whole genome shotgun (WGS) entry which is preliminary data.</text>
</comment>
<feature type="coiled-coil region" evidence="8">
    <location>
        <begin position="166"/>
        <end position="225"/>
    </location>
</feature>
<dbReference type="EMBL" id="BAAFST010000013">
    <property type="protein sequence ID" value="GAB1298514.1"/>
    <property type="molecule type" value="Genomic_DNA"/>
</dbReference>
<dbReference type="PANTHER" id="PTHR48122:SF1">
    <property type="entry name" value="CENTROMERE PROTEIN H"/>
    <property type="match status" value="1"/>
</dbReference>
<feature type="region of interest" description="Disordered" evidence="9">
    <location>
        <begin position="1"/>
        <end position="26"/>
    </location>
</feature>